<comment type="caution">
    <text evidence="1">The sequence shown here is derived from an EMBL/GenBank/DDBJ whole genome shotgun (WGS) entry which is preliminary data.</text>
</comment>
<sequence>MLKHRCVPSARPTASPMAITNRDYVVKAISANQDVLKEALGATMGEQIKKMTKSNDVLEALIVDLKEETEVMIEKIELEGVPVVCKAAVGKRDVGFSS</sequence>
<evidence type="ECO:0000313" key="2">
    <source>
        <dbReference type="Proteomes" id="UP000828251"/>
    </source>
</evidence>
<accession>A0A9D3VJ01</accession>
<reference evidence="1 2" key="1">
    <citation type="journal article" date="2021" name="Plant Biotechnol. J.">
        <title>Multi-omics assisted identification of the key and species-specific regulatory components of drought-tolerant mechanisms in Gossypium stocksii.</title>
        <authorList>
            <person name="Yu D."/>
            <person name="Ke L."/>
            <person name="Zhang D."/>
            <person name="Wu Y."/>
            <person name="Sun Y."/>
            <person name="Mei J."/>
            <person name="Sun J."/>
            <person name="Sun Y."/>
        </authorList>
    </citation>
    <scope>NUCLEOTIDE SEQUENCE [LARGE SCALE GENOMIC DNA]</scope>
    <source>
        <strain evidence="2">cv. E1</strain>
        <tissue evidence="1">Leaf</tissue>
    </source>
</reference>
<gene>
    <name evidence="1" type="ORF">J1N35_022670</name>
</gene>
<keyword evidence="2" id="KW-1185">Reference proteome</keyword>
<dbReference type="EMBL" id="JAIQCV010000007">
    <property type="protein sequence ID" value="KAH1082909.1"/>
    <property type="molecule type" value="Genomic_DNA"/>
</dbReference>
<name>A0A9D3VJ01_9ROSI</name>
<dbReference type="OrthoDB" id="982210at2759"/>
<dbReference type="AlphaFoldDB" id="A0A9D3VJ01"/>
<organism evidence="1 2">
    <name type="scientific">Gossypium stocksii</name>
    <dbReference type="NCBI Taxonomy" id="47602"/>
    <lineage>
        <taxon>Eukaryota</taxon>
        <taxon>Viridiplantae</taxon>
        <taxon>Streptophyta</taxon>
        <taxon>Embryophyta</taxon>
        <taxon>Tracheophyta</taxon>
        <taxon>Spermatophyta</taxon>
        <taxon>Magnoliopsida</taxon>
        <taxon>eudicotyledons</taxon>
        <taxon>Gunneridae</taxon>
        <taxon>Pentapetalae</taxon>
        <taxon>rosids</taxon>
        <taxon>malvids</taxon>
        <taxon>Malvales</taxon>
        <taxon>Malvaceae</taxon>
        <taxon>Malvoideae</taxon>
        <taxon>Gossypium</taxon>
    </lineage>
</organism>
<proteinExistence type="predicted"/>
<dbReference type="Proteomes" id="UP000828251">
    <property type="component" value="Unassembled WGS sequence"/>
</dbReference>
<evidence type="ECO:0000313" key="1">
    <source>
        <dbReference type="EMBL" id="KAH1082909.1"/>
    </source>
</evidence>
<protein>
    <submittedName>
        <fullName evidence="1">Uncharacterized protein</fullName>
    </submittedName>
</protein>